<gene>
    <name evidence="1" type="ORF">KFK14_19215</name>
</gene>
<dbReference type="KEGG" id="spph:KFK14_19215"/>
<dbReference type="RefSeq" id="WP_212608801.1">
    <property type="nucleotide sequence ID" value="NZ_CP073910.1"/>
</dbReference>
<organism evidence="1 2">
    <name type="scientific">Sphingobium phenoxybenzoativorans</name>
    <dbReference type="NCBI Taxonomy" id="1592790"/>
    <lineage>
        <taxon>Bacteria</taxon>
        <taxon>Pseudomonadati</taxon>
        <taxon>Pseudomonadota</taxon>
        <taxon>Alphaproteobacteria</taxon>
        <taxon>Sphingomonadales</taxon>
        <taxon>Sphingomonadaceae</taxon>
        <taxon>Sphingobium</taxon>
    </lineage>
</organism>
<evidence type="ECO:0000313" key="2">
    <source>
        <dbReference type="Proteomes" id="UP000681425"/>
    </source>
</evidence>
<dbReference type="Gene3D" id="3.40.190.10">
    <property type="entry name" value="Periplasmic binding protein-like II"/>
    <property type="match status" value="1"/>
</dbReference>
<evidence type="ECO:0000313" key="1">
    <source>
        <dbReference type="EMBL" id="QUT05110.1"/>
    </source>
</evidence>
<reference evidence="1" key="1">
    <citation type="submission" date="2021-04" db="EMBL/GenBank/DDBJ databases">
        <title>Isolation of p-tert-butylphenol degrading bacteria Sphingobium phenoxybenzoativorans Tas13 from active sludge.</title>
        <authorList>
            <person name="Li Y."/>
        </authorList>
    </citation>
    <scope>NUCLEOTIDE SEQUENCE</scope>
    <source>
        <strain evidence="1">Tas13</strain>
    </source>
</reference>
<dbReference type="EMBL" id="CP073910">
    <property type="protein sequence ID" value="QUT05110.1"/>
    <property type="molecule type" value="Genomic_DNA"/>
</dbReference>
<keyword evidence="2" id="KW-1185">Reference proteome</keyword>
<dbReference type="Proteomes" id="UP000681425">
    <property type="component" value="Chromosome"/>
</dbReference>
<name>A0A975Q0Q4_9SPHN</name>
<dbReference type="AlphaFoldDB" id="A0A975Q0Q4"/>
<proteinExistence type="predicted"/>
<protein>
    <submittedName>
        <fullName evidence="1">Uncharacterized protein</fullName>
    </submittedName>
</protein>
<sequence>MRWMVVMGLFGVTACGSYPADAEGTLNAIKHAHVIRVGLIEGTQRSPNFSKVQSYLKQVSEDVGAKVEVRQGSAEALFAEIEQGSLDVAVGEIASDSPWLPDVAVVEPIAKRSVGHCSLGLSAIARNGENAWIMVLERHARDMKVKS</sequence>
<dbReference type="PROSITE" id="PS51257">
    <property type="entry name" value="PROKAR_LIPOPROTEIN"/>
    <property type="match status" value="1"/>
</dbReference>
<accession>A0A975Q0Q4</accession>